<dbReference type="AlphaFoldDB" id="A0A2Z3GGV0"/>
<evidence type="ECO:0000313" key="2">
    <source>
        <dbReference type="EMBL" id="AWM33089.1"/>
    </source>
</evidence>
<accession>A0A2Z3GGV0</accession>
<dbReference type="OrthoDB" id="9815829at2"/>
<dbReference type="SUPFAM" id="SSF53448">
    <property type="entry name" value="Nucleotide-diphospho-sugar transferases"/>
    <property type="match status" value="1"/>
</dbReference>
<protein>
    <submittedName>
        <fullName evidence="2">Glycosyl transferase family A</fullName>
    </submittedName>
</protein>
<feature type="domain" description="Glycosyltransferase 2-like" evidence="1">
    <location>
        <begin position="4"/>
        <end position="132"/>
    </location>
</feature>
<dbReference type="EMBL" id="CP029145">
    <property type="protein sequence ID" value="AWM33089.1"/>
    <property type="molecule type" value="Genomic_DNA"/>
</dbReference>
<dbReference type="InterPro" id="IPR029044">
    <property type="entry name" value="Nucleotide-diphossugar_trans"/>
</dbReference>
<organism evidence="2 3">
    <name type="scientific">Hymenobacter nivis</name>
    <dbReference type="NCBI Taxonomy" id="1850093"/>
    <lineage>
        <taxon>Bacteria</taxon>
        <taxon>Pseudomonadati</taxon>
        <taxon>Bacteroidota</taxon>
        <taxon>Cytophagia</taxon>
        <taxon>Cytophagales</taxon>
        <taxon>Hymenobacteraceae</taxon>
        <taxon>Hymenobacter</taxon>
    </lineage>
</organism>
<gene>
    <name evidence="2" type="ORF">DDQ68_10065</name>
</gene>
<dbReference type="Pfam" id="PF00535">
    <property type="entry name" value="Glycos_transf_2"/>
    <property type="match status" value="1"/>
</dbReference>
<dbReference type="PANTHER" id="PTHR43685:SF2">
    <property type="entry name" value="GLYCOSYLTRANSFERASE 2-LIKE DOMAIN-CONTAINING PROTEIN"/>
    <property type="match status" value="1"/>
</dbReference>
<dbReference type="Proteomes" id="UP000245999">
    <property type="component" value="Chromosome"/>
</dbReference>
<dbReference type="GO" id="GO:0016740">
    <property type="term" value="F:transferase activity"/>
    <property type="evidence" value="ECO:0007669"/>
    <property type="project" value="UniProtKB-KW"/>
</dbReference>
<dbReference type="Gene3D" id="3.90.550.10">
    <property type="entry name" value="Spore Coat Polysaccharide Biosynthesis Protein SpsA, Chain A"/>
    <property type="match status" value="1"/>
</dbReference>
<evidence type="ECO:0000313" key="3">
    <source>
        <dbReference type="Proteomes" id="UP000245999"/>
    </source>
</evidence>
<evidence type="ECO:0000259" key="1">
    <source>
        <dbReference type="Pfam" id="PF00535"/>
    </source>
</evidence>
<keyword evidence="3" id="KW-1185">Reference proteome</keyword>
<name>A0A2Z3GGV0_9BACT</name>
<dbReference type="KEGG" id="hnv:DDQ68_10065"/>
<dbReference type="RefSeq" id="WP_109656176.1">
    <property type="nucleotide sequence ID" value="NZ_CP029145.1"/>
</dbReference>
<dbReference type="CDD" id="cd00761">
    <property type="entry name" value="Glyco_tranf_GTA_type"/>
    <property type="match status" value="1"/>
</dbReference>
<dbReference type="InterPro" id="IPR050834">
    <property type="entry name" value="Glycosyltransf_2"/>
</dbReference>
<dbReference type="InterPro" id="IPR001173">
    <property type="entry name" value="Glyco_trans_2-like"/>
</dbReference>
<proteinExistence type="predicted"/>
<keyword evidence="2" id="KW-0808">Transferase</keyword>
<reference evidence="3" key="1">
    <citation type="submission" date="2018-04" db="EMBL/GenBank/DDBJ databases">
        <title>Complete genome of Antarctic heterotrophic bacterium Hymenobacter nivis.</title>
        <authorList>
            <person name="Terashima M."/>
        </authorList>
    </citation>
    <scope>NUCLEOTIDE SEQUENCE [LARGE SCALE GENOMIC DNA]</scope>
    <source>
        <strain evidence="3">NBRC 111535</strain>
    </source>
</reference>
<sequence length="302" mass="33972">MKISVVIPTYKRAGLLLEALDSCLKQTLLPYEIIIGDDSPDDETQMVVQALRHDSPIIVRYVHNVPSLKQARNVNMLFSLVEGDKVMLLHDDDLLLPDALETLSAVFAEDPVLKVAYGKQYIIAENGEIDFEGSETLNRDYYREPQYEGSVLTPLEAGLSSQFPCDGYLIDAETIKQVPYDVAAGDACDYSFGLSVGLQSAKTYFVNKYTSKYRITAEAISKGSANDATYQSFELIKNTPVKTPRAKAIRKRRLLEKAPIAITECVNTGRRQEAVKIYFSEWYRPRILTLAGLKRMAYIMFK</sequence>
<dbReference type="PANTHER" id="PTHR43685">
    <property type="entry name" value="GLYCOSYLTRANSFERASE"/>
    <property type="match status" value="1"/>
</dbReference>